<dbReference type="EMBL" id="RFLX01000001">
    <property type="protein sequence ID" value="RMI26838.1"/>
    <property type="molecule type" value="Genomic_DNA"/>
</dbReference>
<dbReference type="HAMAP" id="MF_00524">
    <property type="entry name" value="Glucokinase"/>
    <property type="match status" value="1"/>
</dbReference>
<dbReference type="PANTHER" id="PTHR47690">
    <property type="entry name" value="GLUCOKINASE"/>
    <property type="match status" value="1"/>
</dbReference>
<evidence type="ECO:0000313" key="8">
    <source>
        <dbReference type="Proteomes" id="UP000278036"/>
    </source>
</evidence>
<dbReference type="Gene3D" id="3.40.367.20">
    <property type="match status" value="1"/>
</dbReference>
<protein>
    <recommendedName>
        <fullName evidence="3">Glucokinase</fullName>
        <ecNumber evidence="3">2.7.1.2</ecNumber>
    </recommendedName>
    <alternativeName>
        <fullName evidence="3">Glucose kinase</fullName>
    </alternativeName>
</protein>
<comment type="catalytic activity">
    <reaction evidence="3">
        <text>D-glucose + ATP = D-glucose 6-phosphate + ADP + H(+)</text>
        <dbReference type="Rhea" id="RHEA:17825"/>
        <dbReference type="ChEBI" id="CHEBI:4167"/>
        <dbReference type="ChEBI" id="CHEBI:15378"/>
        <dbReference type="ChEBI" id="CHEBI:30616"/>
        <dbReference type="ChEBI" id="CHEBI:61548"/>
        <dbReference type="ChEBI" id="CHEBI:456216"/>
        <dbReference type="EC" id="2.7.1.2"/>
    </reaction>
</comment>
<dbReference type="GO" id="GO:0006096">
    <property type="term" value="P:glycolytic process"/>
    <property type="evidence" value="ECO:0007669"/>
    <property type="project" value="UniProtKB-UniRule"/>
</dbReference>
<evidence type="ECO:0000313" key="6">
    <source>
        <dbReference type="EMBL" id="RMI26838.1"/>
    </source>
</evidence>
<sequence length="331" mass="33896">MAGREGTATGGEVVAIDIGGTHARFALARLEDGHVAALEDVVVLRTAEHDGLPAAWRAFAAQLGRPLPHRAALAVACPVDTGVLKLTNNPWTIHPGTLGAELGLEQCLLLNDFGAVGHAVAQLDAMHLPPAAGPEGPLPEHGVVSIVGAGTGLGVAMVLRRPGGGYTVVETEGGHVGFTPADDFEDRLLHRLRARHGRVSAERVVSGPGLLAIYEVLAEAEGRPVTASGDREIWESALAGGDDLAVAALDRFCQCLGTVAGDLALAHGANAVVVAGGLAPRILPRLPQSGFAARFAAKGRFEARMRGIPVRVMTHPQPGLFGAAAALAAAG</sequence>
<feature type="binding site" evidence="3">
    <location>
        <begin position="16"/>
        <end position="21"/>
    </location>
    <ligand>
        <name>ATP</name>
        <dbReference type="ChEBI" id="CHEBI:30616"/>
    </ligand>
</feature>
<comment type="subcellular location">
    <subcellularLocation>
        <location evidence="3">Cytoplasm</location>
    </subcellularLocation>
</comment>
<evidence type="ECO:0000256" key="3">
    <source>
        <dbReference type="HAMAP-Rule" id="MF_00524"/>
    </source>
</evidence>
<evidence type="ECO:0000256" key="1">
    <source>
        <dbReference type="ARBA" id="ARBA00022679"/>
    </source>
</evidence>
<dbReference type="GO" id="GO:0005524">
    <property type="term" value="F:ATP binding"/>
    <property type="evidence" value="ECO:0007669"/>
    <property type="project" value="UniProtKB-UniRule"/>
</dbReference>
<dbReference type="EC" id="2.7.1.2" evidence="3"/>
<evidence type="ECO:0000256" key="4">
    <source>
        <dbReference type="RuleBase" id="RU004046"/>
    </source>
</evidence>
<gene>
    <name evidence="3 5" type="primary">glk</name>
    <name evidence="5" type="ORF">D6Z83_21200</name>
    <name evidence="6" type="ORF">EBE87_00075</name>
</gene>
<reference evidence="5 8" key="1">
    <citation type="submission" date="2018-09" db="EMBL/GenBank/DDBJ databases">
        <title>Roseomonas sp. nov., isolated from feces of Tibetan antelopes in the Qinghai-Tibet plateau, China.</title>
        <authorList>
            <person name="Tian Z."/>
        </authorList>
    </citation>
    <scope>NUCLEOTIDE SEQUENCE [LARGE SCALE GENOMIC DNA]</scope>
    <source>
        <strain evidence="6 7">Z23</strain>
        <strain evidence="5 8">Z24</strain>
    </source>
</reference>
<dbReference type="InParanoid" id="A0A3A9J848"/>
<dbReference type="SUPFAM" id="SSF53067">
    <property type="entry name" value="Actin-like ATPase domain"/>
    <property type="match status" value="1"/>
</dbReference>
<keyword evidence="7" id="KW-1185">Reference proteome</keyword>
<dbReference type="Proteomes" id="UP000278036">
    <property type="component" value="Unassembled WGS sequence"/>
</dbReference>
<dbReference type="PANTHER" id="PTHR47690:SF1">
    <property type="entry name" value="GLUCOKINASE"/>
    <property type="match status" value="1"/>
</dbReference>
<dbReference type="EMBL" id="RAQU01000178">
    <property type="protein sequence ID" value="RKK02160.1"/>
    <property type="molecule type" value="Genomic_DNA"/>
</dbReference>
<dbReference type="GO" id="GO:0004340">
    <property type="term" value="F:glucokinase activity"/>
    <property type="evidence" value="ECO:0007669"/>
    <property type="project" value="UniProtKB-UniRule"/>
</dbReference>
<comment type="similarity">
    <text evidence="3 4">Belongs to the bacterial glucokinase family.</text>
</comment>
<keyword evidence="3" id="KW-0547">Nucleotide-binding</keyword>
<accession>A0A3A9J848</accession>
<dbReference type="GO" id="GO:0005829">
    <property type="term" value="C:cytosol"/>
    <property type="evidence" value="ECO:0007669"/>
    <property type="project" value="TreeGrafter"/>
</dbReference>
<keyword evidence="2 3" id="KW-0418">Kinase</keyword>
<dbReference type="Pfam" id="PF02685">
    <property type="entry name" value="Glucokinase"/>
    <property type="match status" value="1"/>
</dbReference>
<dbReference type="InterPro" id="IPR050201">
    <property type="entry name" value="Bacterial_glucokinase"/>
</dbReference>
<dbReference type="CDD" id="cd24008">
    <property type="entry name" value="ASKHA_NBD_GLK"/>
    <property type="match status" value="1"/>
</dbReference>
<name>A0A3A9J848_9PROT</name>
<keyword evidence="3" id="KW-0963">Cytoplasm</keyword>
<evidence type="ECO:0000256" key="2">
    <source>
        <dbReference type="ARBA" id="ARBA00022777"/>
    </source>
</evidence>
<keyword evidence="3" id="KW-0067">ATP-binding</keyword>
<dbReference type="NCBIfam" id="TIGR00749">
    <property type="entry name" value="glk"/>
    <property type="match status" value="1"/>
</dbReference>
<keyword evidence="1 3" id="KW-0808">Transferase</keyword>
<dbReference type="GO" id="GO:0005536">
    <property type="term" value="F:D-glucose binding"/>
    <property type="evidence" value="ECO:0007669"/>
    <property type="project" value="InterPro"/>
</dbReference>
<organism evidence="5 8">
    <name type="scientific">Teichococcus wenyumeiae</name>
    <dbReference type="NCBI Taxonomy" id="2478470"/>
    <lineage>
        <taxon>Bacteria</taxon>
        <taxon>Pseudomonadati</taxon>
        <taxon>Pseudomonadota</taxon>
        <taxon>Alphaproteobacteria</taxon>
        <taxon>Acetobacterales</taxon>
        <taxon>Roseomonadaceae</taxon>
        <taxon>Roseomonas</taxon>
    </lineage>
</organism>
<dbReference type="Proteomes" id="UP000274097">
    <property type="component" value="Unassembled WGS sequence"/>
</dbReference>
<dbReference type="InterPro" id="IPR043129">
    <property type="entry name" value="ATPase_NBD"/>
</dbReference>
<dbReference type="RefSeq" id="WP_120640211.1">
    <property type="nucleotide sequence ID" value="NZ_RAQU01000178.1"/>
</dbReference>
<dbReference type="Gene3D" id="3.30.420.40">
    <property type="match status" value="1"/>
</dbReference>
<evidence type="ECO:0000313" key="5">
    <source>
        <dbReference type="EMBL" id="RKK02160.1"/>
    </source>
</evidence>
<comment type="caution">
    <text evidence="5">The sequence shown here is derived from an EMBL/GenBank/DDBJ whole genome shotgun (WGS) entry which is preliminary data.</text>
</comment>
<keyword evidence="3" id="KW-0324">Glycolysis</keyword>
<evidence type="ECO:0000313" key="7">
    <source>
        <dbReference type="Proteomes" id="UP000274097"/>
    </source>
</evidence>
<dbReference type="OrthoDB" id="9800595at2"/>
<dbReference type="InterPro" id="IPR003836">
    <property type="entry name" value="Glucokinase"/>
</dbReference>
<dbReference type="AlphaFoldDB" id="A0A3A9J848"/>
<proteinExistence type="inferred from homology"/>